<reference evidence="2" key="1">
    <citation type="submission" date="2022-08" db="EMBL/GenBank/DDBJ databases">
        <title>Draft genome sequencing of Roseisolibacter agri AW1220.</title>
        <authorList>
            <person name="Tobiishi Y."/>
            <person name="Tonouchi A."/>
        </authorList>
    </citation>
    <scope>NUCLEOTIDE SEQUENCE</scope>
    <source>
        <strain evidence="2">AW1220</strain>
    </source>
</reference>
<evidence type="ECO:0008006" key="4">
    <source>
        <dbReference type="Google" id="ProtNLM"/>
    </source>
</evidence>
<evidence type="ECO:0000313" key="3">
    <source>
        <dbReference type="Proteomes" id="UP001161325"/>
    </source>
</evidence>
<organism evidence="2 3">
    <name type="scientific">Roseisolibacter agri</name>
    <dbReference type="NCBI Taxonomy" id="2014610"/>
    <lineage>
        <taxon>Bacteria</taxon>
        <taxon>Pseudomonadati</taxon>
        <taxon>Gemmatimonadota</taxon>
        <taxon>Gemmatimonadia</taxon>
        <taxon>Gemmatimonadales</taxon>
        <taxon>Gemmatimonadaceae</taxon>
        <taxon>Roseisolibacter</taxon>
    </lineage>
</organism>
<comment type="caution">
    <text evidence="2">The sequence shown here is derived from an EMBL/GenBank/DDBJ whole genome shotgun (WGS) entry which is preliminary data.</text>
</comment>
<evidence type="ECO:0000313" key="2">
    <source>
        <dbReference type="EMBL" id="GLC24923.1"/>
    </source>
</evidence>
<dbReference type="RefSeq" id="WP_284349366.1">
    <property type="nucleotide sequence ID" value="NZ_BRXS01000002.1"/>
</dbReference>
<dbReference type="PROSITE" id="PS51257">
    <property type="entry name" value="PROKAR_LIPOPROTEIN"/>
    <property type="match status" value="1"/>
</dbReference>
<feature type="chain" id="PRO_5041408761" description="Lipoprotein" evidence="1">
    <location>
        <begin position="21"/>
        <end position="224"/>
    </location>
</feature>
<evidence type="ECO:0000256" key="1">
    <source>
        <dbReference type="SAM" id="SignalP"/>
    </source>
</evidence>
<dbReference type="AlphaFoldDB" id="A0AA37QFQ9"/>
<keyword evidence="1" id="KW-0732">Signal</keyword>
<sequence length="224" mass="23092">MSKRSLASLLVLGTALAACADGTTSRTLTAPDARREISEAPADLRGSAAVDGPADVVLAREAASTQMAASAQAASGGRASGHVELTLGFGFFTNIVSEQYSFVALRTDPLTPYAAKGQYDMTLTTATGVVQEFHGVVVCMGTTGNTTRVVGQLTSVVVNGIPRAINPAQSHNIWNVTDNGEGQGTADTASPMIFFPAAIAPRHCANDFIPPQFAIQAGNVQVSP</sequence>
<dbReference type="EMBL" id="BRXS01000002">
    <property type="protein sequence ID" value="GLC24923.1"/>
    <property type="molecule type" value="Genomic_DNA"/>
</dbReference>
<accession>A0AA37QFQ9</accession>
<proteinExistence type="predicted"/>
<name>A0AA37QFQ9_9BACT</name>
<protein>
    <recommendedName>
        <fullName evidence="4">Lipoprotein</fullName>
    </recommendedName>
</protein>
<dbReference type="Proteomes" id="UP001161325">
    <property type="component" value="Unassembled WGS sequence"/>
</dbReference>
<keyword evidence="3" id="KW-1185">Reference proteome</keyword>
<feature type="signal peptide" evidence="1">
    <location>
        <begin position="1"/>
        <end position="20"/>
    </location>
</feature>
<gene>
    <name evidence="2" type="ORF">rosag_14360</name>
</gene>